<comment type="caution">
    <text evidence="4">The sequence shown here is derived from an EMBL/GenBank/DDBJ whole genome shotgun (WGS) entry which is preliminary data.</text>
</comment>
<evidence type="ECO:0000313" key="5">
    <source>
        <dbReference type="Proteomes" id="UP001530293"/>
    </source>
</evidence>
<dbReference type="SUPFAM" id="SSF53474">
    <property type="entry name" value="alpha/beta-Hydrolases"/>
    <property type="match status" value="1"/>
</dbReference>
<dbReference type="InterPro" id="IPR000073">
    <property type="entry name" value="AB_hydrolase_1"/>
</dbReference>
<evidence type="ECO:0000313" key="4">
    <source>
        <dbReference type="EMBL" id="KAL3762474.1"/>
    </source>
</evidence>
<protein>
    <recommendedName>
        <fullName evidence="3">AB hydrolase-1 domain-containing protein</fullName>
    </recommendedName>
</protein>
<dbReference type="Pfam" id="PF00561">
    <property type="entry name" value="Abhydrolase_1"/>
    <property type="match status" value="1"/>
</dbReference>
<dbReference type="EMBL" id="JALLBG020000135">
    <property type="protein sequence ID" value="KAL3762474.1"/>
    <property type="molecule type" value="Genomic_DNA"/>
</dbReference>
<dbReference type="PRINTS" id="PR00793">
    <property type="entry name" value="PROAMNOPTASE"/>
</dbReference>
<reference evidence="4 5" key="1">
    <citation type="submission" date="2024-10" db="EMBL/GenBank/DDBJ databases">
        <title>Updated reference genomes for cyclostephanoid diatoms.</title>
        <authorList>
            <person name="Roberts W.R."/>
            <person name="Alverson A.J."/>
        </authorList>
    </citation>
    <scope>NUCLEOTIDE SEQUENCE [LARGE SCALE GENOMIC DNA]</scope>
    <source>
        <strain evidence="4 5">AJA232-27</strain>
    </source>
</reference>
<name>A0ABD3MEV1_9STRA</name>
<dbReference type="PANTHER" id="PTHR43798">
    <property type="entry name" value="MONOACYLGLYCEROL LIPASE"/>
    <property type="match status" value="1"/>
</dbReference>
<organism evidence="4 5">
    <name type="scientific">Discostella pseudostelligera</name>
    <dbReference type="NCBI Taxonomy" id="259834"/>
    <lineage>
        <taxon>Eukaryota</taxon>
        <taxon>Sar</taxon>
        <taxon>Stramenopiles</taxon>
        <taxon>Ochrophyta</taxon>
        <taxon>Bacillariophyta</taxon>
        <taxon>Coscinodiscophyceae</taxon>
        <taxon>Thalassiosirophycidae</taxon>
        <taxon>Stephanodiscales</taxon>
        <taxon>Stephanodiscaceae</taxon>
        <taxon>Discostella</taxon>
    </lineage>
</organism>
<sequence length="326" mass="37119">MATELETSQHSLRDDGYACHWPRRRLRGHINFGPRFDEDVIKVTRNDGADSASFSLYYRLYNPSSIYSSESPPLIVIHGGPLLPSDYLYPLIHHFPTSRSIIFYDQLGCGRSSQPDDGSMYSIENSVNDLEELINSLQLKEFHLLGHSFGGIIAYEYLKSNDLRSGCSKCLSLILDSTPANMQTSLNECSRLECEIKSELMLEINDAQVAMNMVQDRLRKRNECRTEVLPHALATAIQSRGTTFGPESVADYVAYPPSKLSMPPVLLIRGQFDFITEKCIAEWREIFTSAQAYREEEMMNCAHYCHLEDAQRFGDLIKSHCFINDY</sequence>
<dbReference type="InterPro" id="IPR002410">
    <property type="entry name" value="Peptidase_S33"/>
</dbReference>
<dbReference type="AlphaFoldDB" id="A0ABD3MEV1"/>
<evidence type="ECO:0000259" key="3">
    <source>
        <dbReference type="Pfam" id="PF00561"/>
    </source>
</evidence>
<keyword evidence="2" id="KW-0378">Hydrolase</keyword>
<evidence type="ECO:0000256" key="1">
    <source>
        <dbReference type="ARBA" id="ARBA00010088"/>
    </source>
</evidence>
<comment type="similarity">
    <text evidence="1">Belongs to the peptidase S33 family.</text>
</comment>
<proteinExistence type="inferred from homology"/>
<dbReference type="Gene3D" id="3.40.50.1820">
    <property type="entry name" value="alpha/beta hydrolase"/>
    <property type="match status" value="1"/>
</dbReference>
<gene>
    <name evidence="4" type="ORF">ACHAWU_008177</name>
</gene>
<accession>A0ABD3MEV1</accession>
<dbReference type="Proteomes" id="UP001530293">
    <property type="component" value="Unassembled WGS sequence"/>
</dbReference>
<feature type="domain" description="AB hydrolase-1" evidence="3">
    <location>
        <begin position="72"/>
        <end position="182"/>
    </location>
</feature>
<dbReference type="InterPro" id="IPR050266">
    <property type="entry name" value="AB_hydrolase_sf"/>
</dbReference>
<dbReference type="InterPro" id="IPR029058">
    <property type="entry name" value="AB_hydrolase_fold"/>
</dbReference>
<dbReference type="GO" id="GO:0016787">
    <property type="term" value="F:hydrolase activity"/>
    <property type="evidence" value="ECO:0007669"/>
    <property type="project" value="UniProtKB-KW"/>
</dbReference>
<evidence type="ECO:0000256" key="2">
    <source>
        <dbReference type="ARBA" id="ARBA00022801"/>
    </source>
</evidence>
<keyword evidence="5" id="KW-1185">Reference proteome</keyword>